<comment type="subcellular location">
    <subcellularLocation>
        <location evidence="2">Nucleus</location>
    </subcellularLocation>
</comment>
<dbReference type="Proteomes" id="UP000027195">
    <property type="component" value="Unassembled WGS sequence"/>
</dbReference>
<evidence type="ECO:0000313" key="9">
    <source>
        <dbReference type="EMBL" id="KDQ17750.1"/>
    </source>
</evidence>
<dbReference type="GO" id="GO:0046872">
    <property type="term" value="F:metal ion binding"/>
    <property type="evidence" value="ECO:0007669"/>
    <property type="project" value="UniProtKB-KW"/>
</dbReference>
<dbReference type="Pfam" id="PF13359">
    <property type="entry name" value="DDE_Tnp_4"/>
    <property type="match status" value="1"/>
</dbReference>
<sequence length="421" mass="47880">MTRIPYRTQLRRAYLKYMVLRAIALGPPEDTDAAMQLLEEDTAILLAIEKIRYLRARDRILRFGSLDEAWQYARDPHTHHRFTQMFRVAPNSFQFILRLIQDHTVFQSQSHVPQMPVQTQLAITLYRLGRYGNGASVMDVARMAGVSEGSVELFTRRTFTAIMSYHDTFVRRLTDGEKEVEKAWVERHSGCPGWREGWLMHDGTIIPLFQKPTQNGDAYFTRKSNYGLNAQIGNVPSNLRIVDYSHGMTGSAHDASAFESTAAARFPDWIFQGNEFGWADSAYTLTARTIPVHKKPASLVPNNMRFDKAVASLRVRSEHTMGALKGRWQCLRGLRCSIASNEDHFAACNWITIAIILHNVLIDVEGVESAEEFARTYDMAEEVGNGEGGAEGVLDSVRMQNGMARRQLLIDEYIRVHYNNM</sequence>
<protein>
    <recommendedName>
        <fullName evidence="8">DDE Tnp4 domain-containing protein</fullName>
    </recommendedName>
</protein>
<evidence type="ECO:0000256" key="2">
    <source>
        <dbReference type="ARBA" id="ARBA00004123"/>
    </source>
</evidence>
<accession>A0A067MSS0</accession>
<evidence type="ECO:0000256" key="3">
    <source>
        <dbReference type="ARBA" id="ARBA00006958"/>
    </source>
</evidence>
<dbReference type="OrthoDB" id="3246760at2759"/>
<dbReference type="InterPro" id="IPR045249">
    <property type="entry name" value="HARBI1-like"/>
</dbReference>
<keyword evidence="5" id="KW-0479">Metal-binding</keyword>
<gene>
    <name evidence="9" type="ORF">BOTBODRAFT_29902</name>
</gene>
<evidence type="ECO:0000256" key="5">
    <source>
        <dbReference type="ARBA" id="ARBA00022723"/>
    </source>
</evidence>
<dbReference type="GO" id="GO:0004518">
    <property type="term" value="F:nuclease activity"/>
    <property type="evidence" value="ECO:0007669"/>
    <property type="project" value="UniProtKB-KW"/>
</dbReference>
<evidence type="ECO:0000256" key="7">
    <source>
        <dbReference type="ARBA" id="ARBA00023242"/>
    </source>
</evidence>
<keyword evidence="4" id="KW-0540">Nuclease</keyword>
<dbReference type="InParanoid" id="A0A067MSS0"/>
<comment type="similarity">
    <text evidence="3">Belongs to the HARBI1 family.</text>
</comment>
<keyword evidence="10" id="KW-1185">Reference proteome</keyword>
<evidence type="ECO:0000259" key="8">
    <source>
        <dbReference type="Pfam" id="PF13359"/>
    </source>
</evidence>
<comment type="cofactor">
    <cofactor evidence="1">
        <name>a divalent metal cation</name>
        <dbReference type="ChEBI" id="CHEBI:60240"/>
    </cofactor>
</comment>
<dbReference type="STRING" id="930990.A0A067MSS0"/>
<evidence type="ECO:0000256" key="1">
    <source>
        <dbReference type="ARBA" id="ARBA00001968"/>
    </source>
</evidence>
<dbReference type="GO" id="GO:0005634">
    <property type="term" value="C:nucleus"/>
    <property type="evidence" value="ECO:0007669"/>
    <property type="project" value="UniProtKB-SubCell"/>
</dbReference>
<dbReference type="EMBL" id="KL198023">
    <property type="protein sequence ID" value="KDQ17750.1"/>
    <property type="molecule type" value="Genomic_DNA"/>
</dbReference>
<reference evidence="10" key="1">
    <citation type="journal article" date="2014" name="Proc. Natl. Acad. Sci. U.S.A.">
        <title>Extensive sampling of basidiomycete genomes demonstrates inadequacy of the white-rot/brown-rot paradigm for wood decay fungi.</title>
        <authorList>
            <person name="Riley R."/>
            <person name="Salamov A.A."/>
            <person name="Brown D.W."/>
            <person name="Nagy L.G."/>
            <person name="Floudas D."/>
            <person name="Held B.W."/>
            <person name="Levasseur A."/>
            <person name="Lombard V."/>
            <person name="Morin E."/>
            <person name="Otillar R."/>
            <person name="Lindquist E.A."/>
            <person name="Sun H."/>
            <person name="LaButti K.M."/>
            <person name="Schmutz J."/>
            <person name="Jabbour D."/>
            <person name="Luo H."/>
            <person name="Baker S.E."/>
            <person name="Pisabarro A.G."/>
            <person name="Walton J.D."/>
            <person name="Blanchette R.A."/>
            <person name="Henrissat B."/>
            <person name="Martin F."/>
            <person name="Cullen D."/>
            <person name="Hibbett D.S."/>
            <person name="Grigoriev I.V."/>
        </authorList>
    </citation>
    <scope>NUCLEOTIDE SEQUENCE [LARGE SCALE GENOMIC DNA]</scope>
    <source>
        <strain evidence="10">FD-172 SS1</strain>
    </source>
</reference>
<proteinExistence type="inferred from homology"/>
<dbReference type="PANTHER" id="PTHR22930:SF85">
    <property type="entry name" value="GH03217P-RELATED"/>
    <property type="match status" value="1"/>
</dbReference>
<dbReference type="HOGENOM" id="CLU_018552_2_1_1"/>
<feature type="domain" description="DDE Tnp4" evidence="8">
    <location>
        <begin position="202"/>
        <end position="359"/>
    </location>
</feature>
<evidence type="ECO:0000313" key="10">
    <source>
        <dbReference type="Proteomes" id="UP000027195"/>
    </source>
</evidence>
<keyword evidence="7" id="KW-0539">Nucleus</keyword>
<evidence type="ECO:0000256" key="4">
    <source>
        <dbReference type="ARBA" id="ARBA00022722"/>
    </source>
</evidence>
<dbReference type="GO" id="GO:0016787">
    <property type="term" value="F:hydrolase activity"/>
    <property type="evidence" value="ECO:0007669"/>
    <property type="project" value="UniProtKB-KW"/>
</dbReference>
<name>A0A067MSS0_BOTB1</name>
<dbReference type="PANTHER" id="PTHR22930">
    <property type="match status" value="1"/>
</dbReference>
<evidence type="ECO:0000256" key="6">
    <source>
        <dbReference type="ARBA" id="ARBA00022801"/>
    </source>
</evidence>
<dbReference type="AlphaFoldDB" id="A0A067MSS0"/>
<organism evidence="9 10">
    <name type="scientific">Botryobasidium botryosum (strain FD-172 SS1)</name>
    <dbReference type="NCBI Taxonomy" id="930990"/>
    <lineage>
        <taxon>Eukaryota</taxon>
        <taxon>Fungi</taxon>
        <taxon>Dikarya</taxon>
        <taxon>Basidiomycota</taxon>
        <taxon>Agaricomycotina</taxon>
        <taxon>Agaricomycetes</taxon>
        <taxon>Cantharellales</taxon>
        <taxon>Botryobasidiaceae</taxon>
        <taxon>Botryobasidium</taxon>
    </lineage>
</organism>
<dbReference type="InterPro" id="IPR027806">
    <property type="entry name" value="HARBI1_dom"/>
</dbReference>
<keyword evidence="6" id="KW-0378">Hydrolase</keyword>